<dbReference type="GO" id="GO:0015606">
    <property type="term" value="F:spermidine transmembrane transporter activity"/>
    <property type="evidence" value="ECO:0007669"/>
    <property type="project" value="TreeGrafter"/>
</dbReference>
<evidence type="ECO:0008006" key="9">
    <source>
        <dbReference type="Google" id="ProtNLM"/>
    </source>
</evidence>
<dbReference type="PANTHER" id="PTHR23502:SF182">
    <property type="entry name" value="POLYAMINE TRANSPORTER, PUTATIVE-RELATED"/>
    <property type="match status" value="1"/>
</dbReference>
<keyword evidence="3 6" id="KW-1133">Transmembrane helix</keyword>
<accession>A0A6A6CK38</accession>
<feature type="transmembrane region" description="Helical" evidence="6">
    <location>
        <begin position="409"/>
        <end position="430"/>
    </location>
</feature>
<evidence type="ECO:0000313" key="8">
    <source>
        <dbReference type="Proteomes" id="UP000799537"/>
    </source>
</evidence>
<name>A0A6A6CK38_ZASCE</name>
<keyword evidence="4 6" id="KW-0472">Membrane</keyword>
<dbReference type="EMBL" id="ML993596">
    <property type="protein sequence ID" value="KAF2166520.1"/>
    <property type="molecule type" value="Genomic_DNA"/>
</dbReference>
<feature type="transmembrane region" description="Helical" evidence="6">
    <location>
        <begin position="294"/>
        <end position="318"/>
    </location>
</feature>
<feature type="compositionally biased region" description="Basic and acidic residues" evidence="5">
    <location>
        <begin position="30"/>
        <end position="41"/>
    </location>
</feature>
<dbReference type="OrthoDB" id="3936150at2759"/>
<feature type="transmembrane region" description="Helical" evidence="6">
    <location>
        <begin position="127"/>
        <end position="151"/>
    </location>
</feature>
<protein>
    <recommendedName>
        <fullName evidence="9">Major facilitator superfamily (MFS) profile domain-containing protein</fullName>
    </recommendedName>
</protein>
<evidence type="ECO:0000313" key="7">
    <source>
        <dbReference type="EMBL" id="KAF2166520.1"/>
    </source>
</evidence>
<feature type="transmembrane region" description="Helical" evidence="6">
    <location>
        <begin position="192"/>
        <end position="212"/>
    </location>
</feature>
<evidence type="ECO:0000256" key="2">
    <source>
        <dbReference type="ARBA" id="ARBA00022692"/>
    </source>
</evidence>
<feature type="transmembrane region" description="Helical" evidence="6">
    <location>
        <begin position="53"/>
        <end position="74"/>
    </location>
</feature>
<keyword evidence="8" id="KW-1185">Reference proteome</keyword>
<dbReference type="Proteomes" id="UP000799537">
    <property type="component" value="Unassembled WGS sequence"/>
</dbReference>
<evidence type="ECO:0000256" key="6">
    <source>
        <dbReference type="SAM" id="Phobius"/>
    </source>
</evidence>
<feature type="transmembrane region" description="Helical" evidence="6">
    <location>
        <begin position="375"/>
        <end position="397"/>
    </location>
</feature>
<dbReference type="CDD" id="cd17323">
    <property type="entry name" value="MFS_Tpo1_MDR_like"/>
    <property type="match status" value="1"/>
</dbReference>
<feature type="transmembrane region" description="Helical" evidence="6">
    <location>
        <begin position="94"/>
        <end position="115"/>
    </location>
</feature>
<feature type="transmembrane region" description="Helical" evidence="6">
    <location>
        <begin position="342"/>
        <end position="363"/>
    </location>
</feature>
<organism evidence="7 8">
    <name type="scientific">Zasmidium cellare ATCC 36951</name>
    <dbReference type="NCBI Taxonomy" id="1080233"/>
    <lineage>
        <taxon>Eukaryota</taxon>
        <taxon>Fungi</taxon>
        <taxon>Dikarya</taxon>
        <taxon>Ascomycota</taxon>
        <taxon>Pezizomycotina</taxon>
        <taxon>Dothideomycetes</taxon>
        <taxon>Dothideomycetidae</taxon>
        <taxon>Mycosphaerellales</taxon>
        <taxon>Mycosphaerellaceae</taxon>
        <taxon>Zasmidium</taxon>
    </lineage>
</organism>
<evidence type="ECO:0000256" key="1">
    <source>
        <dbReference type="ARBA" id="ARBA00004141"/>
    </source>
</evidence>
<feature type="region of interest" description="Disordered" evidence="5">
    <location>
        <begin position="1"/>
        <end position="41"/>
    </location>
</feature>
<dbReference type="PANTHER" id="PTHR23502">
    <property type="entry name" value="MAJOR FACILITATOR SUPERFAMILY"/>
    <property type="match status" value="1"/>
</dbReference>
<reference evidence="7" key="1">
    <citation type="journal article" date="2020" name="Stud. Mycol.">
        <title>101 Dothideomycetes genomes: a test case for predicting lifestyles and emergence of pathogens.</title>
        <authorList>
            <person name="Haridas S."/>
            <person name="Albert R."/>
            <person name="Binder M."/>
            <person name="Bloem J."/>
            <person name="Labutti K."/>
            <person name="Salamov A."/>
            <person name="Andreopoulos B."/>
            <person name="Baker S."/>
            <person name="Barry K."/>
            <person name="Bills G."/>
            <person name="Bluhm B."/>
            <person name="Cannon C."/>
            <person name="Castanera R."/>
            <person name="Culley D."/>
            <person name="Daum C."/>
            <person name="Ezra D."/>
            <person name="Gonzalez J."/>
            <person name="Henrissat B."/>
            <person name="Kuo A."/>
            <person name="Liang C."/>
            <person name="Lipzen A."/>
            <person name="Lutzoni F."/>
            <person name="Magnuson J."/>
            <person name="Mondo S."/>
            <person name="Nolan M."/>
            <person name="Ohm R."/>
            <person name="Pangilinan J."/>
            <person name="Park H.-J."/>
            <person name="Ramirez L."/>
            <person name="Alfaro M."/>
            <person name="Sun H."/>
            <person name="Tritt A."/>
            <person name="Yoshinaga Y."/>
            <person name="Zwiers L.-H."/>
            <person name="Turgeon B."/>
            <person name="Goodwin S."/>
            <person name="Spatafora J."/>
            <person name="Crous P."/>
            <person name="Grigoriev I."/>
        </authorList>
    </citation>
    <scope>NUCLEOTIDE SEQUENCE</scope>
    <source>
        <strain evidence="7">ATCC 36951</strain>
    </source>
</reference>
<comment type="subcellular location">
    <subcellularLocation>
        <location evidence="1">Membrane</location>
        <topology evidence="1">Multi-pass membrane protein</topology>
    </subcellularLocation>
</comment>
<dbReference type="GeneID" id="54570259"/>
<dbReference type="SUPFAM" id="SSF103473">
    <property type="entry name" value="MFS general substrate transporter"/>
    <property type="match status" value="1"/>
</dbReference>
<proteinExistence type="predicted"/>
<dbReference type="GO" id="GO:0005886">
    <property type="term" value="C:plasma membrane"/>
    <property type="evidence" value="ECO:0007669"/>
    <property type="project" value="TreeGrafter"/>
</dbReference>
<feature type="compositionally biased region" description="Polar residues" evidence="5">
    <location>
        <begin position="1"/>
        <end position="11"/>
    </location>
</feature>
<evidence type="ECO:0000256" key="4">
    <source>
        <dbReference type="ARBA" id="ARBA00023136"/>
    </source>
</evidence>
<dbReference type="Pfam" id="PF07690">
    <property type="entry name" value="MFS_1"/>
    <property type="match status" value="1"/>
</dbReference>
<dbReference type="InterPro" id="IPR011701">
    <property type="entry name" value="MFS"/>
</dbReference>
<dbReference type="RefSeq" id="XP_033667409.1">
    <property type="nucleotide sequence ID" value="XM_033816987.1"/>
</dbReference>
<gene>
    <name evidence="7" type="ORF">M409DRAFT_66556</name>
</gene>
<dbReference type="AlphaFoldDB" id="A0A6A6CK38"/>
<keyword evidence="2 6" id="KW-0812">Transmembrane</keyword>
<dbReference type="Gene3D" id="1.20.1250.20">
    <property type="entry name" value="MFS general substrate transporter like domains"/>
    <property type="match status" value="1"/>
</dbReference>
<sequence length="472" mass="52000">MDSNQPSTEDLQSQDEKPIEDPESGENSIETEKRVTLEDHENPENWSSLKKSYYSLGVGLACFSVTVAASLITPGTQEIEEKFHVGETPAILSLTLYLLGLATGPIIAAPISEILGRAAIYRILPPIYMLFTMGVGFVNTFGGLLVLRFLAGMAGSPPLAMGAGTIADMYPPSRRAAPLCVLISTPFLGSGWTQWCSIFIAIATYIYTLPMGETYQRALLKRKAKRLGIATNEPPLKDLLVQLLHVTLFRPFKMIFTEPIVQVLTFYNAFTFSVLFTFFAAYPYVFGKVYGFNIWQSGLTFLGIGVGVVLAGITGVLVDRYMYQPRYRQALLEGKPGLPPEYMLYSSMLGTFAIPVSLFWFAWTARGSVHWISPTIAGGLFSWGSVTVFLSAAMYLIHSYGPSYGASAMAANGIGRYFMSAGFPLFTIQMYETLGIAWATSLLAFIAVLLVPIPFIFFKFGPAIRRRSRMIQ</sequence>
<evidence type="ECO:0000256" key="5">
    <source>
        <dbReference type="SAM" id="MobiDB-lite"/>
    </source>
</evidence>
<dbReference type="InterPro" id="IPR036259">
    <property type="entry name" value="MFS_trans_sf"/>
</dbReference>
<feature type="transmembrane region" description="Helical" evidence="6">
    <location>
        <begin position="260"/>
        <end position="282"/>
    </location>
</feature>
<dbReference type="GO" id="GO:0000297">
    <property type="term" value="F:spermine transmembrane transporter activity"/>
    <property type="evidence" value="ECO:0007669"/>
    <property type="project" value="TreeGrafter"/>
</dbReference>
<evidence type="ECO:0000256" key="3">
    <source>
        <dbReference type="ARBA" id="ARBA00022989"/>
    </source>
</evidence>
<feature type="transmembrane region" description="Helical" evidence="6">
    <location>
        <begin position="436"/>
        <end position="460"/>
    </location>
</feature>